<gene>
    <name evidence="1" type="ORF">H4R26_004327</name>
</gene>
<name>A0A9W8EIA0_9FUNG</name>
<dbReference type="EMBL" id="JANBQF010000452">
    <property type="protein sequence ID" value="KAJ2001052.1"/>
    <property type="molecule type" value="Genomic_DNA"/>
</dbReference>
<dbReference type="AlphaFoldDB" id="A0A9W8EIA0"/>
<comment type="caution">
    <text evidence="1">The sequence shown here is derived from an EMBL/GenBank/DDBJ whole genome shotgun (WGS) entry which is preliminary data.</text>
</comment>
<keyword evidence="2" id="KW-1185">Reference proteome</keyword>
<reference evidence="1" key="1">
    <citation type="submission" date="2022-07" db="EMBL/GenBank/DDBJ databases">
        <title>Phylogenomic reconstructions and comparative analyses of Kickxellomycotina fungi.</title>
        <authorList>
            <person name="Reynolds N.K."/>
            <person name="Stajich J.E."/>
            <person name="Barry K."/>
            <person name="Grigoriev I.V."/>
            <person name="Crous P."/>
            <person name="Smith M.E."/>
        </authorList>
    </citation>
    <scope>NUCLEOTIDE SEQUENCE</scope>
    <source>
        <strain evidence="1">IMI 214461</strain>
    </source>
</reference>
<sequence>MLNDYKAARISAALQLPHEVKRLCQSELIPARLRQKLTEIRSYFRPEFSGPLSLIEGTVGNGDLPQITIAASNSCIPALLEVKQRTHSQSLAVYLGLPDTSLSKIDVLVLSRLDQMRLRYLGPARANLETAVCTLLPFSGALKDDLSPPPWLPEPASQRRVAVCIGSGVESAGFQLQSSDIDQLAEGLMHIQPAQMYILLSRELHPRLKAKIHSQLIDRLRHKICSRPDGRELLASAAHVNVVDYFLPDQPSPVSILASASLVVVNADDIASVSLAASLQRPVYIAGEESTTQILRNYYKLLDAGNIVRRFYPQGSRYSYMVMPDIEGPIDEFSAIRDHEPWARYDSQHDLDSITAFIRQRIRKLNE</sequence>
<evidence type="ECO:0000313" key="1">
    <source>
        <dbReference type="EMBL" id="KAJ2001052.1"/>
    </source>
</evidence>
<organism evidence="1 2">
    <name type="scientific">Coemansia thaxteri</name>
    <dbReference type="NCBI Taxonomy" id="2663907"/>
    <lineage>
        <taxon>Eukaryota</taxon>
        <taxon>Fungi</taxon>
        <taxon>Fungi incertae sedis</taxon>
        <taxon>Zoopagomycota</taxon>
        <taxon>Kickxellomycotina</taxon>
        <taxon>Kickxellomycetes</taxon>
        <taxon>Kickxellales</taxon>
        <taxon>Kickxellaceae</taxon>
        <taxon>Coemansia</taxon>
    </lineage>
</organism>
<dbReference type="OrthoDB" id="1856981at2759"/>
<proteinExistence type="predicted"/>
<dbReference type="Proteomes" id="UP001150907">
    <property type="component" value="Unassembled WGS sequence"/>
</dbReference>
<evidence type="ECO:0000313" key="2">
    <source>
        <dbReference type="Proteomes" id="UP001150907"/>
    </source>
</evidence>
<accession>A0A9W8EIA0</accession>
<protein>
    <submittedName>
        <fullName evidence="1">Uncharacterized protein</fullName>
    </submittedName>
</protein>
<dbReference type="Pfam" id="PF06258">
    <property type="entry name" value="Mito_fiss_Elm1"/>
    <property type="match status" value="1"/>
</dbReference>
<dbReference type="InterPro" id="IPR009367">
    <property type="entry name" value="Elm1-like"/>
</dbReference>